<dbReference type="EMBL" id="BPLQ01003044">
    <property type="protein sequence ID" value="GIX97520.1"/>
    <property type="molecule type" value="Genomic_DNA"/>
</dbReference>
<dbReference type="Proteomes" id="UP001054837">
    <property type="component" value="Unassembled WGS sequence"/>
</dbReference>
<evidence type="ECO:0000313" key="2">
    <source>
        <dbReference type="Proteomes" id="UP001054837"/>
    </source>
</evidence>
<dbReference type="AlphaFoldDB" id="A0AAV4PNN4"/>
<protein>
    <submittedName>
        <fullName evidence="1">Uncharacterized protein</fullName>
    </submittedName>
</protein>
<reference evidence="1 2" key="1">
    <citation type="submission" date="2021-06" db="EMBL/GenBank/DDBJ databases">
        <title>Caerostris darwini draft genome.</title>
        <authorList>
            <person name="Kono N."/>
            <person name="Arakawa K."/>
        </authorList>
    </citation>
    <scope>NUCLEOTIDE SEQUENCE [LARGE SCALE GENOMIC DNA]</scope>
</reference>
<evidence type="ECO:0000313" key="1">
    <source>
        <dbReference type="EMBL" id="GIX97520.1"/>
    </source>
</evidence>
<keyword evidence="2" id="KW-1185">Reference proteome</keyword>
<proteinExistence type="predicted"/>
<organism evidence="1 2">
    <name type="scientific">Caerostris darwini</name>
    <dbReference type="NCBI Taxonomy" id="1538125"/>
    <lineage>
        <taxon>Eukaryota</taxon>
        <taxon>Metazoa</taxon>
        <taxon>Ecdysozoa</taxon>
        <taxon>Arthropoda</taxon>
        <taxon>Chelicerata</taxon>
        <taxon>Arachnida</taxon>
        <taxon>Araneae</taxon>
        <taxon>Araneomorphae</taxon>
        <taxon>Entelegynae</taxon>
        <taxon>Araneoidea</taxon>
        <taxon>Araneidae</taxon>
        <taxon>Caerostris</taxon>
    </lineage>
</organism>
<sequence>MPTRFSYRNVPSASVRQAWVVLGHFQQFDSRPLSVSKEIENDSSRCVRSSIVPVGVFVWYVYIFRRSLKKISELQSVNFLSTYSSRTFHTLRLLMPRI</sequence>
<name>A0AAV4PNN4_9ARAC</name>
<gene>
    <name evidence="1" type="ORF">CDAR_517521</name>
</gene>
<comment type="caution">
    <text evidence="1">The sequence shown here is derived from an EMBL/GenBank/DDBJ whole genome shotgun (WGS) entry which is preliminary data.</text>
</comment>
<accession>A0AAV4PNN4</accession>